<organism evidence="2 3">
    <name type="scientific">Cyclocybe aegerita</name>
    <name type="common">Black poplar mushroom</name>
    <name type="synonym">Agrocybe aegerita</name>
    <dbReference type="NCBI Taxonomy" id="1973307"/>
    <lineage>
        <taxon>Eukaryota</taxon>
        <taxon>Fungi</taxon>
        <taxon>Dikarya</taxon>
        <taxon>Basidiomycota</taxon>
        <taxon>Agaricomycotina</taxon>
        <taxon>Agaricomycetes</taxon>
        <taxon>Agaricomycetidae</taxon>
        <taxon>Agaricales</taxon>
        <taxon>Agaricineae</taxon>
        <taxon>Bolbitiaceae</taxon>
        <taxon>Cyclocybe</taxon>
    </lineage>
</organism>
<dbReference type="Proteomes" id="UP000467700">
    <property type="component" value="Unassembled WGS sequence"/>
</dbReference>
<feature type="region of interest" description="Disordered" evidence="1">
    <location>
        <begin position="127"/>
        <end position="155"/>
    </location>
</feature>
<sequence length="425" mass="47869">MILGDSLAHNRSGNDHLTWISGPPPTPLPSSSKDQVPRLSTSVKNAEKTLERPVTQRKIVELPPCPSFQEIRRSDAIQWPSTPPKKEPLFLPCTPSPEQEPVSSRHPIFGPIGFPLCGLPSQLTVESEGTNDSLNSSNGDELFTSRPVRKGPTKRDVRQYMSRVVEKVSDDVYNLLGNESGCSTDPWILSLTNAGDAEYTCWLLLRDSPLTQHKLAIQLIKLGIPFRTLLPLAKPFPPVGHRLRQMVSMDYVGYEAYNARCRRTLYSSAAVMRTALLRGGIISRIAQLAYKNEIFESATNGPSEEASAGRVRYHISPPNSSKSMTKRAYWDDDLTKQEMHIICGVYAKGSVWPTPLEWDEITAGRRNHCWTKYDEKWFLSHVEKLKTGRISILERKRGVRDWEEMIWKHVDVPVDVPEGSQGSIR</sequence>
<evidence type="ECO:0000313" key="2">
    <source>
        <dbReference type="EMBL" id="CAA7264069.1"/>
    </source>
</evidence>
<feature type="compositionally biased region" description="Polar residues" evidence="1">
    <location>
        <begin position="127"/>
        <end position="139"/>
    </location>
</feature>
<dbReference type="OrthoDB" id="3270336at2759"/>
<gene>
    <name evidence="2" type="ORF">AAE3_LOCUS6372</name>
</gene>
<comment type="caution">
    <text evidence="2">The sequence shown here is derived from an EMBL/GenBank/DDBJ whole genome shotgun (WGS) entry which is preliminary data.</text>
</comment>
<proteinExistence type="predicted"/>
<keyword evidence="3" id="KW-1185">Reference proteome</keyword>
<evidence type="ECO:0000256" key="1">
    <source>
        <dbReference type="SAM" id="MobiDB-lite"/>
    </source>
</evidence>
<reference evidence="2 3" key="1">
    <citation type="submission" date="2020-01" db="EMBL/GenBank/DDBJ databases">
        <authorList>
            <person name="Gupta K D."/>
        </authorList>
    </citation>
    <scope>NUCLEOTIDE SEQUENCE [LARGE SCALE GENOMIC DNA]</scope>
</reference>
<evidence type="ECO:0000313" key="3">
    <source>
        <dbReference type="Proteomes" id="UP000467700"/>
    </source>
</evidence>
<feature type="region of interest" description="Disordered" evidence="1">
    <location>
        <begin position="1"/>
        <end position="50"/>
    </location>
</feature>
<protein>
    <submittedName>
        <fullName evidence="2">Uncharacterized protein</fullName>
    </submittedName>
</protein>
<dbReference type="AlphaFoldDB" id="A0A8S0XJ35"/>
<accession>A0A8S0XJ35</accession>
<name>A0A8S0XJ35_CYCAE</name>
<dbReference type="EMBL" id="CACVBS010000043">
    <property type="protein sequence ID" value="CAA7264069.1"/>
    <property type="molecule type" value="Genomic_DNA"/>
</dbReference>